<organism evidence="1">
    <name type="scientific">uncultured bacterium</name>
    <name type="common">gcode 4</name>
    <dbReference type="NCBI Taxonomy" id="1234023"/>
    <lineage>
        <taxon>Bacteria</taxon>
        <taxon>environmental samples</taxon>
    </lineage>
</organism>
<reference evidence="1" key="1">
    <citation type="journal article" date="2012" name="Science">
        <title>Fermentation, hydrogen, and sulfur metabolism in multiple uncultivated bacterial phyla.</title>
        <authorList>
            <person name="Wrighton K.C."/>
            <person name="Thomas B.C."/>
            <person name="Sharon I."/>
            <person name="Miller C.S."/>
            <person name="Castelle C.J."/>
            <person name="VerBerkmoes N.C."/>
            <person name="Wilkins M.J."/>
            <person name="Hettich R.L."/>
            <person name="Lipton M.S."/>
            <person name="Williams K.H."/>
            <person name="Long P.E."/>
            <person name="Banfield J.F."/>
        </authorList>
    </citation>
    <scope>NUCLEOTIDE SEQUENCE [LARGE SCALE GENOMIC DNA]</scope>
</reference>
<name>K2H1I6_9BACT</name>
<comment type="caution">
    <text evidence="1">The sequence shown here is derived from an EMBL/GenBank/DDBJ whole genome shotgun (WGS) entry which is preliminary data.</text>
</comment>
<dbReference type="EMBL" id="AMFJ01000121">
    <property type="protein sequence ID" value="EKE29685.1"/>
    <property type="molecule type" value="Genomic_DNA"/>
</dbReference>
<accession>K2H1I6</accession>
<sequence>MENNEAKELNALKLILIKKYKWLDRLKTYKLWKVSNSVYADSFDWINVTSFIDKKWETIFHVDPVRSAHYFKKALYLAWYKEIKDASWIYNLYLIKNIDTKTWNAILWSKPLDKHSLEYFRAWHDIIFHEDKLWLETYKRPSLEWNLHKPQDWQLEWYIWSWALRIKDLHTLLMQKQIDRKIFDKFLPSLQKLLLTQIWDTRFEALWDYVTEQEIKDYYEGWYISKDLAMECYKKIKERDSIKQRKEKRKKEIRSKTHEWVNSIYG</sequence>
<gene>
    <name evidence="1" type="ORF">ACD_2C00121G0003</name>
</gene>
<proteinExistence type="predicted"/>
<protein>
    <submittedName>
        <fullName evidence="1">Uncharacterized protein</fullName>
    </submittedName>
</protein>
<dbReference type="AlphaFoldDB" id="K2H1I6"/>
<evidence type="ECO:0000313" key="1">
    <source>
        <dbReference type="EMBL" id="EKE29685.1"/>
    </source>
</evidence>